<organism evidence="2 3">
    <name type="scientific">Phytophthora palmivora</name>
    <dbReference type="NCBI Taxonomy" id="4796"/>
    <lineage>
        <taxon>Eukaryota</taxon>
        <taxon>Sar</taxon>
        <taxon>Stramenopiles</taxon>
        <taxon>Oomycota</taxon>
        <taxon>Peronosporomycetes</taxon>
        <taxon>Peronosporales</taxon>
        <taxon>Peronosporaceae</taxon>
        <taxon>Phytophthora</taxon>
    </lineage>
</organism>
<protein>
    <submittedName>
        <fullName evidence="2">Uncharacterized protein</fullName>
    </submittedName>
</protein>
<accession>A0A2P4XMB3</accession>
<evidence type="ECO:0000313" key="2">
    <source>
        <dbReference type="EMBL" id="POM66695.1"/>
    </source>
</evidence>
<feature type="compositionally biased region" description="Basic and acidic residues" evidence="1">
    <location>
        <begin position="72"/>
        <end position="84"/>
    </location>
</feature>
<keyword evidence="3" id="KW-1185">Reference proteome</keyword>
<dbReference type="EMBL" id="NCKW01009550">
    <property type="protein sequence ID" value="POM66695.1"/>
    <property type="molecule type" value="Genomic_DNA"/>
</dbReference>
<name>A0A2P4XMB3_9STRA</name>
<dbReference type="OrthoDB" id="72593at2759"/>
<sequence length="187" mass="21307">MYIGPWQEYRLAKIQDDAIQRLRREWEAQLRGQLPTGEDDRIRELMQPLMAKMPSLLAPKGSGDVSYRHTKLRDENNQDTHDGNSSRIVPKPPKPKKKGKKAALTSLEQVQKRKKMFATWIKQAGNGNNDEPEQATPEANPEISTISNAVDIDLDETVDEEEINKLLNWTDTLLSPHAMDALCDFDE</sequence>
<dbReference type="Proteomes" id="UP000237271">
    <property type="component" value="Unassembled WGS sequence"/>
</dbReference>
<reference evidence="2 3" key="1">
    <citation type="journal article" date="2017" name="Genome Biol. Evol.">
        <title>Phytophthora megakarya and P. palmivora, closely related causal agents of cacao black pod rot, underwent increases in genome sizes and gene numbers by different mechanisms.</title>
        <authorList>
            <person name="Ali S.S."/>
            <person name="Shao J."/>
            <person name="Lary D.J."/>
            <person name="Kronmiller B."/>
            <person name="Shen D."/>
            <person name="Strem M.D."/>
            <person name="Amoako-Attah I."/>
            <person name="Akrofi A.Y."/>
            <person name="Begoude B.A."/>
            <person name="Ten Hoopen G.M."/>
            <person name="Coulibaly K."/>
            <person name="Kebe B.I."/>
            <person name="Melnick R.L."/>
            <person name="Guiltinan M.J."/>
            <person name="Tyler B.M."/>
            <person name="Meinhardt L.W."/>
            <person name="Bailey B.A."/>
        </authorList>
    </citation>
    <scope>NUCLEOTIDE SEQUENCE [LARGE SCALE GENOMIC DNA]</scope>
    <source>
        <strain evidence="3">sbr112.9</strain>
    </source>
</reference>
<evidence type="ECO:0000313" key="3">
    <source>
        <dbReference type="Proteomes" id="UP000237271"/>
    </source>
</evidence>
<proteinExistence type="predicted"/>
<comment type="caution">
    <text evidence="2">The sequence shown here is derived from an EMBL/GenBank/DDBJ whole genome shotgun (WGS) entry which is preliminary data.</text>
</comment>
<feature type="region of interest" description="Disordered" evidence="1">
    <location>
        <begin position="72"/>
        <end position="104"/>
    </location>
</feature>
<dbReference type="AlphaFoldDB" id="A0A2P4XMB3"/>
<gene>
    <name evidence="2" type="ORF">PHPALM_17400</name>
</gene>
<evidence type="ECO:0000256" key="1">
    <source>
        <dbReference type="SAM" id="MobiDB-lite"/>
    </source>
</evidence>